<dbReference type="Proteomes" id="UP000276741">
    <property type="component" value="Chromosome"/>
</dbReference>
<protein>
    <recommendedName>
        <fullName evidence="4">Nascent polypeptide-associated complex protein</fullName>
    </recommendedName>
</protein>
<evidence type="ECO:0000256" key="2">
    <source>
        <dbReference type="ARBA" id="ARBA00022884"/>
    </source>
</evidence>
<gene>
    <name evidence="7" type="ORF">GCM10007116_00920</name>
    <name evidence="6" type="ORF">HS1genome_0054</name>
</gene>
<dbReference type="Gene3D" id="2.20.70.30">
    <property type="entry name" value="Nascent polypeptide-associated complex domain"/>
    <property type="match status" value="1"/>
</dbReference>
<dbReference type="InterPro" id="IPR044034">
    <property type="entry name" value="NAC-like_UBA"/>
</dbReference>
<organism evidence="6 8">
    <name type="scientific">Sulfodiicoccus acidiphilus</name>
    <dbReference type="NCBI Taxonomy" id="1670455"/>
    <lineage>
        <taxon>Archaea</taxon>
        <taxon>Thermoproteota</taxon>
        <taxon>Thermoprotei</taxon>
        <taxon>Sulfolobales</taxon>
        <taxon>Sulfolobaceae</taxon>
        <taxon>Sulfodiicoccus</taxon>
    </lineage>
</organism>
<evidence type="ECO:0000256" key="4">
    <source>
        <dbReference type="NCBIfam" id="TIGR00264"/>
    </source>
</evidence>
<proteinExistence type="predicted"/>
<keyword evidence="1" id="KW-0813">Transport</keyword>
<reference evidence="8" key="2">
    <citation type="submission" date="2018-04" db="EMBL/GenBank/DDBJ databases">
        <title>Complete genome sequence of Sulfodiicoccus acidiphilus strain HS-1.</title>
        <authorList>
            <person name="Sakai H.D."/>
            <person name="Kurosawa N."/>
        </authorList>
    </citation>
    <scope>NUCLEOTIDE SEQUENCE [LARGE SCALE GENOMIC DNA]</scope>
    <source>
        <strain evidence="8">HS-1</strain>
    </source>
</reference>
<dbReference type="EMBL" id="AP018553">
    <property type="protein sequence ID" value="BBD71665.1"/>
    <property type="molecule type" value="Genomic_DNA"/>
</dbReference>
<dbReference type="KEGG" id="sacd:HS1genome_0054"/>
<dbReference type="InterPro" id="IPR002715">
    <property type="entry name" value="Nas_poly-pep-assoc_cplx_dom"/>
</dbReference>
<dbReference type="Proteomes" id="UP000616143">
    <property type="component" value="Unassembled WGS sequence"/>
</dbReference>
<dbReference type="SUPFAM" id="SSF46934">
    <property type="entry name" value="UBA-like"/>
    <property type="match status" value="1"/>
</dbReference>
<dbReference type="InterPro" id="IPR038187">
    <property type="entry name" value="NAC_A/B_dom_sf"/>
</dbReference>
<reference evidence="7" key="4">
    <citation type="submission" date="2020-09" db="EMBL/GenBank/DDBJ databases">
        <authorList>
            <person name="Sun Q."/>
            <person name="Ohkuma M."/>
        </authorList>
    </citation>
    <scope>NUCLEOTIDE SEQUENCE</scope>
    <source>
        <strain evidence="7">JCM 31740</strain>
    </source>
</reference>
<reference evidence="6" key="3">
    <citation type="journal article" date="2019" name="BMC Res. Notes">
        <title>Complete genome sequence of the Sulfodiicoccus acidiphilus strain HS-1T, the first crenarchaeon that lacks polB3, isolated from an acidic hot spring in Ohwaku-dani, Hakone, Japan.</title>
        <authorList>
            <person name="Sakai H.D."/>
            <person name="Kurosawa N."/>
        </authorList>
    </citation>
    <scope>NUCLEOTIDE SEQUENCE</scope>
    <source>
        <strain evidence="6">HS-1</strain>
    </source>
</reference>
<keyword evidence="2" id="KW-0694">RNA-binding</keyword>
<keyword evidence="3" id="KW-0653">Protein transport</keyword>
<reference evidence="7" key="1">
    <citation type="journal article" date="2014" name="Int. J. Syst. Evol. Microbiol.">
        <title>Complete genome sequence of Corynebacterium casei LMG S-19264T (=DSM 44701T), isolated from a smear-ripened cheese.</title>
        <authorList>
            <consortium name="US DOE Joint Genome Institute (JGI-PGF)"/>
            <person name="Walter F."/>
            <person name="Albersmeier A."/>
            <person name="Kalinowski J."/>
            <person name="Ruckert C."/>
        </authorList>
    </citation>
    <scope>NUCLEOTIDE SEQUENCE</scope>
    <source>
        <strain evidence="7">JCM 31740</strain>
    </source>
</reference>
<dbReference type="GO" id="GO:0015031">
    <property type="term" value="P:protein transport"/>
    <property type="evidence" value="ECO:0007669"/>
    <property type="project" value="UniProtKB-KW"/>
</dbReference>
<dbReference type="CDD" id="cd14359">
    <property type="entry name" value="UBA_AeNAC"/>
    <property type="match status" value="1"/>
</dbReference>
<feature type="domain" description="NAC-A/B" evidence="5">
    <location>
        <begin position="11"/>
        <end position="68"/>
    </location>
</feature>
<name>A0A348B0G3_9CREN</name>
<evidence type="ECO:0000256" key="1">
    <source>
        <dbReference type="ARBA" id="ARBA00022448"/>
    </source>
</evidence>
<dbReference type="Pfam" id="PF19026">
    <property type="entry name" value="UBA_HYPK"/>
    <property type="match status" value="1"/>
</dbReference>
<sequence length="118" mass="12609">MSKTPSYMVSSKDVKKLKKMGIETDQINAIRVIIETPDTIITIDEPTVIQAKVGGQSAITVMGGKKSETVKSSRVEVSQEDVNFVIAQTGKSEKEAREALERANGDIAKAISILSGGS</sequence>
<dbReference type="GO" id="GO:0003723">
    <property type="term" value="F:RNA binding"/>
    <property type="evidence" value="ECO:0007669"/>
    <property type="project" value="UniProtKB-KW"/>
</dbReference>
<dbReference type="SMART" id="SM01407">
    <property type="entry name" value="NAC"/>
    <property type="match status" value="1"/>
</dbReference>
<dbReference type="AlphaFoldDB" id="A0A348B0G3"/>
<evidence type="ECO:0000256" key="3">
    <source>
        <dbReference type="ARBA" id="ARBA00022927"/>
    </source>
</evidence>
<dbReference type="InterPro" id="IPR009060">
    <property type="entry name" value="UBA-like_sf"/>
</dbReference>
<dbReference type="InterPro" id="IPR005231">
    <property type="entry name" value="NAC_arc"/>
</dbReference>
<evidence type="ECO:0000259" key="5">
    <source>
        <dbReference type="SMART" id="SM01407"/>
    </source>
</evidence>
<dbReference type="NCBIfam" id="TIGR00264">
    <property type="entry name" value="archaeal-type nascent polypeptide-associated complex protein"/>
    <property type="match status" value="1"/>
</dbReference>
<evidence type="ECO:0000313" key="6">
    <source>
        <dbReference type="EMBL" id="BBD71665.1"/>
    </source>
</evidence>
<evidence type="ECO:0000313" key="8">
    <source>
        <dbReference type="Proteomes" id="UP000276741"/>
    </source>
</evidence>
<dbReference type="Gene3D" id="1.10.8.10">
    <property type="entry name" value="DNA helicase RuvA subunit, C-terminal domain"/>
    <property type="match status" value="1"/>
</dbReference>
<accession>A0A348B0G3</accession>
<keyword evidence="8" id="KW-1185">Reference proteome</keyword>
<dbReference type="EMBL" id="BMQS01000001">
    <property type="protein sequence ID" value="GGT86751.1"/>
    <property type="molecule type" value="Genomic_DNA"/>
</dbReference>
<evidence type="ECO:0000313" key="7">
    <source>
        <dbReference type="EMBL" id="GGT86751.1"/>
    </source>
</evidence>